<comment type="subunit">
    <text evidence="8">Homodimer.</text>
</comment>
<comment type="similarity">
    <text evidence="2 8">Belongs to the uroporphyrinogen decarboxylase family.</text>
</comment>
<evidence type="ECO:0000256" key="5">
    <source>
        <dbReference type="ARBA" id="ARBA00022793"/>
    </source>
</evidence>
<comment type="subcellular location">
    <subcellularLocation>
        <location evidence="8">Cytoplasm</location>
    </subcellularLocation>
</comment>
<dbReference type="GO" id="GO:0005829">
    <property type="term" value="C:cytosol"/>
    <property type="evidence" value="ECO:0007669"/>
    <property type="project" value="TreeGrafter"/>
</dbReference>
<dbReference type="EC" id="4.1.1.37" evidence="3 8"/>
<evidence type="ECO:0000256" key="8">
    <source>
        <dbReference type="HAMAP-Rule" id="MF_00218"/>
    </source>
</evidence>
<feature type="binding site" evidence="8">
    <location>
        <position position="148"/>
    </location>
    <ligand>
        <name>substrate</name>
    </ligand>
</feature>
<comment type="caution">
    <text evidence="8">Lacks conserved residue(s) required for the propagation of feature annotation.</text>
</comment>
<keyword evidence="11" id="KW-1185">Reference proteome</keyword>
<dbReference type="InterPro" id="IPR000257">
    <property type="entry name" value="Uroporphyrinogen_deCOase"/>
</dbReference>
<keyword evidence="5 8" id="KW-0210">Decarboxylase</keyword>
<evidence type="ECO:0000256" key="3">
    <source>
        <dbReference type="ARBA" id="ARBA00012288"/>
    </source>
</evidence>
<evidence type="ECO:0000256" key="7">
    <source>
        <dbReference type="ARBA" id="ARBA00023244"/>
    </source>
</evidence>
<evidence type="ECO:0000256" key="6">
    <source>
        <dbReference type="ARBA" id="ARBA00023239"/>
    </source>
</evidence>
<dbReference type="InterPro" id="IPR038071">
    <property type="entry name" value="UROD/MetE-like_sf"/>
</dbReference>
<feature type="binding site" evidence="8">
    <location>
        <position position="69"/>
    </location>
    <ligand>
        <name>substrate</name>
    </ligand>
</feature>
<protein>
    <recommendedName>
        <fullName evidence="3 8">Uroporphyrinogen decarboxylase</fullName>
        <shortName evidence="8">UPD</shortName>
        <shortName evidence="8">URO-D</shortName>
        <ecNumber evidence="3 8">4.1.1.37</ecNumber>
    </recommendedName>
</protein>
<comment type="pathway">
    <text evidence="1 8">Porphyrin-containing compound metabolism; protoporphyrin-IX biosynthesis; coproporphyrinogen-III from 5-aminolevulinate: step 4/4.</text>
</comment>
<keyword evidence="6 8" id="KW-0456">Lyase</keyword>
<feature type="binding site" evidence="8">
    <location>
        <position position="203"/>
    </location>
    <ligand>
        <name>substrate</name>
    </ligand>
</feature>
<dbReference type="GO" id="GO:0004853">
    <property type="term" value="F:uroporphyrinogen decarboxylase activity"/>
    <property type="evidence" value="ECO:0007669"/>
    <property type="project" value="UniProtKB-UniRule"/>
</dbReference>
<dbReference type="HAMAP" id="MF_00218">
    <property type="entry name" value="URO_D"/>
    <property type="match status" value="1"/>
</dbReference>
<evidence type="ECO:0000259" key="9">
    <source>
        <dbReference type="PROSITE" id="PS00907"/>
    </source>
</evidence>
<dbReference type="PANTHER" id="PTHR21091">
    <property type="entry name" value="METHYLTETRAHYDROFOLATE:HOMOCYSTEINE METHYLTRANSFERASE RELATED"/>
    <property type="match status" value="1"/>
</dbReference>
<name>A0A858RA60_9PROT</name>
<dbReference type="KEGG" id="acru:HHL28_15970"/>
<evidence type="ECO:0000256" key="1">
    <source>
        <dbReference type="ARBA" id="ARBA00004804"/>
    </source>
</evidence>
<proteinExistence type="inferred from homology"/>
<dbReference type="PANTHER" id="PTHR21091:SF169">
    <property type="entry name" value="UROPORPHYRINOGEN DECARBOXYLASE"/>
    <property type="match status" value="1"/>
</dbReference>
<dbReference type="GO" id="GO:0019353">
    <property type="term" value="P:protoporphyrinogen IX biosynthetic process from glutamate"/>
    <property type="evidence" value="ECO:0007669"/>
    <property type="project" value="TreeGrafter"/>
</dbReference>
<gene>
    <name evidence="8" type="primary">hemE</name>
    <name evidence="10" type="ORF">HHL28_15970</name>
</gene>
<feature type="domain" description="Uroporphyrinogen decarboxylase (URO-D)" evidence="9">
    <location>
        <begin position="136"/>
        <end position="152"/>
    </location>
</feature>
<dbReference type="NCBIfam" id="TIGR01464">
    <property type="entry name" value="hemE"/>
    <property type="match status" value="1"/>
</dbReference>
<dbReference type="Pfam" id="PF01208">
    <property type="entry name" value="URO-D"/>
    <property type="match status" value="1"/>
</dbReference>
<organism evidence="10 11">
    <name type="scientific">Aerophototrophica crusticola</name>
    <dbReference type="NCBI Taxonomy" id="1709002"/>
    <lineage>
        <taxon>Bacteria</taxon>
        <taxon>Pseudomonadati</taxon>
        <taxon>Pseudomonadota</taxon>
        <taxon>Alphaproteobacteria</taxon>
        <taxon>Rhodospirillales</taxon>
        <taxon>Rhodospirillaceae</taxon>
        <taxon>Aerophototrophica</taxon>
    </lineage>
</organism>
<dbReference type="PROSITE" id="PS00907">
    <property type="entry name" value="UROD_2"/>
    <property type="match status" value="1"/>
</dbReference>
<dbReference type="InterPro" id="IPR006361">
    <property type="entry name" value="Uroporphyrinogen_deCO2ase_HemE"/>
</dbReference>
<evidence type="ECO:0000256" key="4">
    <source>
        <dbReference type="ARBA" id="ARBA00022490"/>
    </source>
</evidence>
<dbReference type="AlphaFoldDB" id="A0A858RA60"/>
<dbReference type="UniPathway" id="UPA00251">
    <property type="reaction ID" value="UER00321"/>
</dbReference>
<evidence type="ECO:0000313" key="10">
    <source>
        <dbReference type="EMBL" id="QJE74370.1"/>
    </source>
</evidence>
<dbReference type="EMBL" id="CP051775">
    <property type="protein sequence ID" value="QJE74370.1"/>
    <property type="molecule type" value="Genomic_DNA"/>
</dbReference>
<keyword evidence="4 8" id="KW-0963">Cytoplasm</keyword>
<dbReference type="FunFam" id="3.20.20.210:FF:000007">
    <property type="entry name" value="Uroporphyrinogen decarboxylase"/>
    <property type="match status" value="1"/>
</dbReference>
<keyword evidence="7 8" id="KW-0627">Porphyrin biosynthesis</keyword>
<feature type="binding site" evidence="8">
    <location>
        <position position="319"/>
    </location>
    <ligand>
        <name>substrate</name>
    </ligand>
</feature>
<evidence type="ECO:0000256" key="2">
    <source>
        <dbReference type="ARBA" id="ARBA00009935"/>
    </source>
</evidence>
<feature type="binding site" evidence="8">
    <location>
        <begin position="19"/>
        <end position="23"/>
    </location>
    <ligand>
        <name>substrate</name>
    </ligand>
</feature>
<feature type="site" description="Transition state stabilizer" evidence="8">
    <location>
        <position position="69"/>
    </location>
</feature>
<dbReference type="CDD" id="cd00717">
    <property type="entry name" value="URO-D"/>
    <property type="match status" value="1"/>
</dbReference>
<dbReference type="Proteomes" id="UP000501891">
    <property type="component" value="Chromosome"/>
</dbReference>
<dbReference type="Gene3D" id="3.20.20.210">
    <property type="match status" value="1"/>
</dbReference>
<comment type="function">
    <text evidence="8">Catalyzes the decarboxylation of four acetate groups of uroporphyrinogen-III to yield coproporphyrinogen-III.</text>
</comment>
<accession>A0A858RA60</accession>
<evidence type="ECO:0000313" key="11">
    <source>
        <dbReference type="Proteomes" id="UP000501891"/>
    </source>
</evidence>
<reference evidence="10" key="1">
    <citation type="submission" date="2020-04" db="EMBL/GenBank/DDBJ databases">
        <title>A desert anoxygenic phototrophic bacterium fixes CO2 using RubisCO under aerobic conditions.</title>
        <authorList>
            <person name="Tang K."/>
        </authorList>
    </citation>
    <scope>NUCLEOTIDE SEQUENCE [LARGE SCALE GENOMIC DNA]</scope>
    <source>
        <strain evidence="10">MIMtkB3</strain>
    </source>
</reference>
<sequence>MLRTLAGEGLARPPFWLMRQAGRYLPEYRATRAQAGGFLDLCMNPELACEVTLQPLRRYGFDAAILFSDILTVPFALGQKVAFAEGEGPVLEPIRDSEALKRLEPGRLRERAAPVFQAVRNIRAALEKDFPDTALIGFAGSPWTVASYVVEGGGSREYAHVKRWAYGDPAGFQQLIDLLCDATVDYLSAQVEAGAEILQLFDSWAGALPAAEFERWVIRPTRRITSALKQRHPDIPIIGFPRQAGLNLETFVLEAGVDAVSLDPGVPPRWAARVLQPRLAVQGNLDPITLLVGGEALDRGIDDLMEQLAGRPYIFNLGHGILKETPPEHVARLAQRLRKQG</sequence>
<dbReference type="SUPFAM" id="SSF51726">
    <property type="entry name" value="UROD/MetE-like"/>
    <property type="match status" value="1"/>
</dbReference>
<comment type="catalytic activity">
    <reaction evidence="8">
        <text>uroporphyrinogen III + 4 H(+) = coproporphyrinogen III + 4 CO2</text>
        <dbReference type="Rhea" id="RHEA:19865"/>
        <dbReference type="ChEBI" id="CHEBI:15378"/>
        <dbReference type="ChEBI" id="CHEBI:16526"/>
        <dbReference type="ChEBI" id="CHEBI:57308"/>
        <dbReference type="ChEBI" id="CHEBI:57309"/>
        <dbReference type="EC" id="4.1.1.37"/>
    </reaction>
</comment>